<proteinExistence type="predicted"/>
<feature type="non-terminal residue" evidence="2">
    <location>
        <position position="59"/>
    </location>
</feature>
<name>A0A699XLH8_TANCI</name>
<organism evidence="2">
    <name type="scientific">Tanacetum cinerariifolium</name>
    <name type="common">Dalmatian daisy</name>
    <name type="synonym">Chrysanthemum cinerariifolium</name>
    <dbReference type="NCBI Taxonomy" id="118510"/>
    <lineage>
        <taxon>Eukaryota</taxon>
        <taxon>Viridiplantae</taxon>
        <taxon>Streptophyta</taxon>
        <taxon>Embryophyta</taxon>
        <taxon>Tracheophyta</taxon>
        <taxon>Spermatophyta</taxon>
        <taxon>Magnoliopsida</taxon>
        <taxon>eudicotyledons</taxon>
        <taxon>Gunneridae</taxon>
        <taxon>Pentapetalae</taxon>
        <taxon>asterids</taxon>
        <taxon>campanulids</taxon>
        <taxon>Asterales</taxon>
        <taxon>Asteraceae</taxon>
        <taxon>Asteroideae</taxon>
        <taxon>Anthemideae</taxon>
        <taxon>Anthemidinae</taxon>
        <taxon>Tanacetum</taxon>
    </lineage>
</organism>
<evidence type="ECO:0000313" key="2">
    <source>
        <dbReference type="EMBL" id="GFD60745.1"/>
    </source>
</evidence>
<reference evidence="2" key="1">
    <citation type="journal article" date="2019" name="Sci. Rep.">
        <title>Draft genome of Tanacetum cinerariifolium, the natural source of mosquito coil.</title>
        <authorList>
            <person name="Yamashiro T."/>
            <person name="Shiraishi A."/>
            <person name="Satake H."/>
            <person name="Nakayama K."/>
        </authorList>
    </citation>
    <scope>NUCLEOTIDE SEQUENCE</scope>
</reference>
<dbReference type="EMBL" id="BKCJ011881963">
    <property type="protein sequence ID" value="GFD60745.1"/>
    <property type="molecule type" value="Genomic_DNA"/>
</dbReference>
<feature type="region of interest" description="Disordered" evidence="1">
    <location>
        <begin position="38"/>
        <end position="59"/>
    </location>
</feature>
<dbReference type="AlphaFoldDB" id="A0A699XLH8"/>
<gene>
    <name evidence="2" type="ORF">Tci_932714</name>
</gene>
<feature type="non-terminal residue" evidence="2">
    <location>
        <position position="1"/>
    </location>
</feature>
<sequence length="59" mass="5773">YWLGGQGLVIRAPLLGGGQLASGRVRLPAMAAGCPGVRSGAARPGSGGHRGARCRSSGS</sequence>
<comment type="caution">
    <text evidence="2">The sequence shown here is derived from an EMBL/GenBank/DDBJ whole genome shotgun (WGS) entry which is preliminary data.</text>
</comment>
<protein>
    <submittedName>
        <fullName evidence="2">Uncharacterized protein</fullName>
    </submittedName>
</protein>
<evidence type="ECO:0000256" key="1">
    <source>
        <dbReference type="SAM" id="MobiDB-lite"/>
    </source>
</evidence>
<accession>A0A699XLH8</accession>